<dbReference type="InParanoid" id="K0ZAL1"/>
<evidence type="ECO:0000256" key="2">
    <source>
        <dbReference type="ARBA" id="ARBA00004241"/>
    </source>
</evidence>
<dbReference type="InterPro" id="IPR027409">
    <property type="entry name" value="GroEL-like_apical_dom_sf"/>
</dbReference>
<dbReference type="Gene3D" id="3.30.260.10">
    <property type="entry name" value="TCP-1-like chaperonin intermediate domain"/>
    <property type="match status" value="1"/>
</dbReference>
<dbReference type="RefSeq" id="WP_009138282.1">
    <property type="nucleotide sequence ID" value="NZ_JH815198.1"/>
</dbReference>
<evidence type="ECO:0000256" key="11">
    <source>
        <dbReference type="RuleBase" id="RU000419"/>
    </source>
</evidence>
<dbReference type="CDD" id="cd03344">
    <property type="entry name" value="GroEL"/>
    <property type="match status" value="1"/>
</dbReference>
<keyword evidence="7 9" id="KW-0413">Isomerase</keyword>
<dbReference type="GO" id="GO:0005737">
    <property type="term" value="C:cytoplasm"/>
    <property type="evidence" value="ECO:0007669"/>
    <property type="project" value="UniProtKB-SubCell"/>
</dbReference>
<evidence type="ECO:0000256" key="4">
    <source>
        <dbReference type="ARBA" id="ARBA00022741"/>
    </source>
</evidence>
<dbReference type="EMBL" id="ADMD01000001">
    <property type="protein sequence ID" value="EJZ84440.1"/>
    <property type="molecule type" value="Genomic_DNA"/>
</dbReference>
<dbReference type="NCBIfam" id="TIGR02348">
    <property type="entry name" value="GroEL"/>
    <property type="match status" value="1"/>
</dbReference>
<dbReference type="PROSITE" id="PS00296">
    <property type="entry name" value="CHAPERONINS_CPN60"/>
    <property type="match status" value="1"/>
</dbReference>
<comment type="caution">
    <text evidence="9">Lacks conserved residue(s) required for the propagation of feature annotation.</text>
</comment>
<dbReference type="FunFam" id="3.50.7.10:FF:000001">
    <property type="entry name" value="60 kDa chaperonin"/>
    <property type="match status" value="1"/>
</dbReference>
<gene>
    <name evidence="9" type="primary">groEL</name>
    <name evidence="9" type="synonym">groL</name>
    <name evidence="13" type="ORF">HMPREF9451_00041</name>
</gene>
<dbReference type="Proteomes" id="UP000006069">
    <property type="component" value="Unassembled WGS sequence"/>
</dbReference>
<evidence type="ECO:0000256" key="5">
    <source>
        <dbReference type="ARBA" id="ARBA00022840"/>
    </source>
</evidence>
<dbReference type="InterPro" id="IPR002423">
    <property type="entry name" value="Cpn60/GroEL/TCP-1"/>
</dbReference>
<dbReference type="AlphaFoldDB" id="K0ZAL1"/>
<feature type="coiled-coil region" evidence="12">
    <location>
        <begin position="341"/>
        <end position="408"/>
    </location>
</feature>
<dbReference type="OrthoDB" id="9766614at2"/>
<evidence type="ECO:0000256" key="8">
    <source>
        <dbReference type="ARBA" id="ARBA00025702"/>
    </source>
</evidence>
<keyword evidence="14" id="KW-1185">Reference proteome</keyword>
<evidence type="ECO:0000256" key="6">
    <source>
        <dbReference type="ARBA" id="ARBA00023186"/>
    </source>
</evidence>
<dbReference type="SUPFAM" id="SSF54849">
    <property type="entry name" value="GroEL-intermediate domain like"/>
    <property type="match status" value="1"/>
</dbReference>
<dbReference type="Pfam" id="PF00118">
    <property type="entry name" value="Cpn60_TCP1"/>
    <property type="match status" value="1"/>
</dbReference>
<comment type="similarity">
    <text evidence="3 9 10">Belongs to the chaperonin (HSP60) family.</text>
</comment>
<dbReference type="HOGENOM" id="CLU_016503_3_0_11"/>
<evidence type="ECO:0000256" key="3">
    <source>
        <dbReference type="ARBA" id="ARBA00006607"/>
    </source>
</evidence>
<dbReference type="Gene3D" id="3.50.7.10">
    <property type="entry name" value="GroEL"/>
    <property type="match status" value="1"/>
</dbReference>
<dbReference type="NCBIfam" id="NF009488">
    <property type="entry name" value="PRK12850.1"/>
    <property type="match status" value="1"/>
</dbReference>
<dbReference type="InterPro" id="IPR001844">
    <property type="entry name" value="Cpn60/GroEL"/>
</dbReference>
<dbReference type="GO" id="GO:0042603">
    <property type="term" value="C:capsule"/>
    <property type="evidence" value="ECO:0007669"/>
    <property type="project" value="UniProtKB-SubCell"/>
</dbReference>
<keyword evidence="9" id="KW-0963">Cytoplasm</keyword>
<dbReference type="FunCoup" id="K0ZAL1">
    <property type="interactions" value="228"/>
</dbReference>
<dbReference type="NCBIfam" id="NF000592">
    <property type="entry name" value="PRK00013.1"/>
    <property type="match status" value="1"/>
</dbReference>
<keyword evidence="4 9" id="KW-0547">Nucleotide-binding</keyword>
<feature type="binding site" evidence="9">
    <location>
        <position position="417"/>
    </location>
    <ligand>
        <name>ATP</name>
        <dbReference type="ChEBI" id="CHEBI:30616"/>
    </ligand>
</feature>
<evidence type="ECO:0000313" key="13">
    <source>
        <dbReference type="EMBL" id="EJZ84440.1"/>
    </source>
</evidence>
<dbReference type="SUPFAM" id="SSF48592">
    <property type="entry name" value="GroEL equatorial domain-like"/>
    <property type="match status" value="1"/>
</dbReference>
<feature type="binding site" evidence="9">
    <location>
        <position position="497"/>
    </location>
    <ligand>
        <name>ATP</name>
        <dbReference type="ChEBI" id="CHEBI:30616"/>
    </ligand>
</feature>
<evidence type="ECO:0000256" key="7">
    <source>
        <dbReference type="ARBA" id="ARBA00023235"/>
    </source>
</evidence>
<sequence length="548" mass="57383">MAKDIQFDTDARGALAAGVTKLADAVKVTLGPKGRYVALERTYGAPLVTNDGVTVAKEVELPDPVENMGAQLVKEAATKTNDVAGDGTTTATLLTDVLVSEGLRNIAAGANPISIRAGIEKAANAVVGAIAEDAIPVSTKEQIASVGAISARDDQTADGVGEKIAEAMEVVGKDGVISVEESQTFGIEIEVVEGMQYDRGYISPYMATDMERMEAVLKDPYILLTDQKVTSIQDILPILEAISKQGRPLLIVAEDVEGEALSTILLNRLRGTFTCAAIKAPGFGDRRKRILEDIAVVTNGQVIAQDFGLVLGEATLDMLGTAKTVKVTKDSTVIIDGAGDKQAIADRCEQIRAELERTDSEFDRKKMNERLAKLSGGVAVMKVGAATESELKEKKSRIEDALQATRAAVQEGIIAGGGVALVDAIPALDNVECANHDEQVGVDIVRKALEAPMRTIAQNAGMEAGIVIEKVKALPKGEGLNFASGEYGNMIDMQVSDPVKVTRTALQSAVSVAGLILITEATISEIPKEGPDLSALAAGNGGGMGGMM</sequence>
<comment type="subunit">
    <text evidence="9 11">Forms a cylinder of 14 subunits composed of two heptameric rings stacked back-to-back. Interacts with the co-chaperonin GroES.</text>
</comment>
<dbReference type="EC" id="5.6.1.7" evidence="9"/>
<dbReference type="InterPro" id="IPR027413">
    <property type="entry name" value="GROEL-like_equatorial_sf"/>
</dbReference>
<dbReference type="SUPFAM" id="SSF52029">
    <property type="entry name" value="GroEL apical domain-like"/>
    <property type="match status" value="1"/>
</dbReference>
<dbReference type="Gene3D" id="1.10.560.10">
    <property type="entry name" value="GroEL-like equatorial domain"/>
    <property type="match status" value="1"/>
</dbReference>
<keyword evidence="6 9" id="KW-0143">Chaperone</keyword>
<comment type="subcellular location">
    <subcellularLocation>
        <location evidence="2">Cell surface</location>
    </subcellularLocation>
    <subcellularLocation>
        <location evidence="9">Cytoplasm</location>
    </subcellularLocation>
    <subcellularLocation>
        <location evidence="8">Secreted</location>
        <location evidence="8">Capsule</location>
    </subcellularLocation>
    <subcellularLocation>
        <location evidence="1">Secreted</location>
        <location evidence="1">Cell wall</location>
    </subcellularLocation>
</comment>
<dbReference type="PANTHER" id="PTHR45633">
    <property type="entry name" value="60 KDA HEAT SHOCK PROTEIN, MITOCHONDRIAL"/>
    <property type="match status" value="1"/>
</dbReference>
<dbReference type="NCBIfam" id="NF009487">
    <property type="entry name" value="PRK12849.1"/>
    <property type="match status" value="1"/>
</dbReference>
<evidence type="ECO:0000256" key="10">
    <source>
        <dbReference type="RuleBase" id="RU000418"/>
    </source>
</evidence>
<dbReference type="GO" id="GO:0051082">
    <property type="term" value="F:unfolded protein binding"/>
    <property type="evidence" value="ECO:0007669"/>
    <property type="project" value="UniProtKB-UniRule"/>
</dbReference>
<dbReference type="PRINTS" id="PR00298">
    <property type="entry name" value="CHAPERONIN60"/>
</dbReference>
<dbReference type="GO" id="GO:0005524">
    <property type="term" value="F:ATP binding"/>
    <property type="evidence" value="ECO:0007669"/>
    <property type="project" value="UniProtKB-UniRule"/>
</dbReference>
<evidence type="ECO:0000256" key="9">
    <source>
        <dbReference type="HAMAP-Rule" id="MF_00600"/>
    </source>
</evidence>
<keyword evidence="5 9" id="KW-0067">ATP-binding</keyword>
<organism evidence="13 14">
    <name type="scientific">Slackia piriformis YIT 12062</name>
    <dbReference type="NCBI Taxonomy" id="742818"/>
    <lineage>
        <taxon>Bacteria</taxon>
        <taxon>Bacillati</taxon>
        <taxon>Actinomycetota</taxon>
        <taxon>Coriobacteriia</taxon>
        <taxon>Eggerthellales</taxon>
        <taxon>Eggerthellaceae</taxon>
        <taxon>Slackia</taxon>
    </lineage>
</organism>
<dbReference type="GO" id="GO:0009986">
    <property type="term" value="C:cell surface"/>
    <property type="evidence" value="ECO:0007669"/>
    <property type="project" value="UniProtKB-SubCell"/>
</dbReference>
<protein>
    <recommendedName>
        <fullName evidence="9">Chaperonin GroEL</fullName>
        <ecNumber evidence="9">5.6.1.7</ecNumber>
    </recommendedName>
    <alternativeName>
        <fullName evidence="9">60 kDa chaperonin</fullName>
    </alternativeName>
    <alternativeName>
        <fullName evidence="9">Chaperonin-60</fullName>
        <shortName evidence="9">Cpn60</shortName>
    </alternativeName>
</protein>
<evidence type="ECO:0000313" key="14">
    <source>
        <dbReference type="Proteomes" id="UP000006069"/>
    </source>
</evidence>
<dbReference type="eggNOG" id="COG0459">
    <property type="taxonomic scope" value="Bacteria"/>
</dbReference>
<feature type="binding site" evidence="9">
    <location>
        <begin position="29"/>
        <end position="32"/>
    </location>
    <ligand>
        <name>ATP</name>
        <dbReference type="ChEBI" id="CHEBI:30616"/>
    </ligand>
</feature>
<dbReference type="GO" id="GO:0009408">
    <property type="term" value="P:response to heat"/>
    <property type="evidence" value="ECO:0007669"/>
    <property type="project" value="UniProtKB-ARBA"/>
</dbReference>
<proteinExistence type="inferred from homology"/>
<dbReference type="PATRIC" id="fig|742818.3.peg.42"/>
<keyword evidence="12" id="KW-0175">Coiled coil</keyword>
<comment type="caution">
    <text evidence="13">The sequence shown here is derived from an EMBL/GenBank/DDBJ whole genome shotgun (WGS) entry which is preliminary data.</text>
</comment>
<reference evidence="13 14" key="1">
    <citation type="submission" date="2012-08" db="EMBL/GenBank/DDBJ databases">
        <title>The Genome Sequence of Slackia piriformis YIT 12062.</title>
        <authorList>
            <consortium name="The Broad Institute Genome Sequencing Platform"/>
            <person name="Earl A."/>
            <person name="Ward D."/>
            <person name="Feldgarden M."/>
            <person name="Gevers D."/>
            <person name="Morotomi M."/>
            <person name="Walker B."/>
            <person name="Young S.K."/>
            <person name="Zeng Q."/>
            <person name="Gargeya S."/>
            <person name="Fitzgerald M."/>
            <person name="Haas B."/>
            <person name="Abouelleil A."/>
            <person name="Alvarado L."/>
            <person name="Arachchi H.M."/>
            <person name="Berlin A.M."/>
            <person name="Chapman S.B."/>
            <person name="Goldberg J."/>
            <person name="Griggs A."/>
            <person name="Gujja S."/>
            <person name="Hansen M."/>
            <person name="Howarth C."/>
            <person name="Imamovic A."/>
            <person name="Larimer J."/>
            <person name="McCowen C."/>
            <person name="Montmayeur A."/>
            <person name="Murphy C."/>
            <person name="Neiman D."/>
            <person name="Pearson M."/>
            <person name="Priest M."/>
            <person name="Roberts A."/>
            <person name="Saif S."/>
            <person name="Shea T."/>
            <person name="Sisk P."/>
            <person name="Sykes S."/>
            <person name="Wortman J."/>
            <person name="Nusbaum C."/>
            <person name="Birren B."/>
        </authorList>
    </citation>
    <scope>NUCLEOTIDE SEQUENCE [LARGE SCALE GENOMIC DNA]</scope>
    <source>
        <strain evidence="13 14">YIT 12062</strain>
    </source>
</reference>
<accession>K0ZAL1</accession>
<dbReference type="HAMAP" id="MF_00600">
    <property type="entry name" value="CH60"/>
    <property type="match status" value="1"/>
</dbReference>
<dbReference type="GO" id="GO:0042026">
    <property type="term" value="P:protein refolding"/>
    <property type="evidence" value="ECO:0007669"/>
    <property type="project" value="UniProtKB-UniRule"/>
</dbReference>
<dbReference type="GO" id="GO:0016853">
    <property type="term" value="F:isomerase activity"/>
    <property type="evidence" value="ECO:0007669"/>
    <property type="project" value="UniProtKB-KW"/>
</dbReference>
<dbReference type="GO" id="GO:0140662">
    <property type="term" value="F:ATP-dependent protein folding chaperone"/>
    <property type="evidence" value="ECO:0007669"/>
    <property type="project" value="InterPro"/>
</dbReference>
<comment type="function">
    <text evidence="9 11">Together with its co-chaperonin GroES, plays an essential role in assisting protein folding. The GroEL-GroES system forms a nano-cage that allows encapsulation of the non-native substrate proteins and provides a physical environment optimized to promote and accelerate protein folding.</text>
</comment>
<name>K0ZAL1_9ACTN</name>
<dbReference type="InterPro" id="IPR018370">
    <property type="entry name" value="Chaperonin_Cpn60_CS"/>
</dbReference>
<dbReference type="NCBIfam" id="NF009489">
    <property type="entry name" value="PRK12851.1"/>
    <property type="match status" value="1"/>
</dbReference>
<feature type="binding site" evidence="9">
    <location>
        <begin position="86"/>
        <end position="90"/>
    </location>
    <ligand>
        <name>ATP</name>
        <dbReference type="ChEBI" id="CHEBI:30616"/>
    </ligand>
</feature>
<evidence type="ECO:0000256" key="1">
    <source>
        <dbReference type="ARBA" id="ARBA00004191"/>
    </source>
</evidence>
<evidence type="ECO:0000256" key="12">
    <source>
        <dbReference type="SAM" id="Coils"/>
    </source>
</evidence>
<dbReference type="InterPro" id="IPR027410">
    <property type="entry name" value="TCP-1-like_intermed_sf"/>
</dbReference>